<gene>
    <name evidence="1" type="ORF">DDY73_03220</name>
</gene>
<dbReference type="AlphaFoldDB" id="A0A354M0F3"/>
<dbReference type="Gene3D" id="3.40.50.1820">
    <property type="entry name" value="alpha/beta hydrolase"/>
    <property type="match status" value="1"/>
</dbReference>
<accession>A0A354M0F3</accession>
<protein>
    <submittedName>
        <fullName evidence="1">DUF3089 domain-containing protein</fullName>
    </submittedName>
</protein>
<evidence type="ECO:0000313" key="1">
    <source>
        <dbReference type="EMBL" id="HBJ07992.1"/>
    </source>
</evidence>
<dbReference type="PROSITE" id="PS51257">
    <property type="entry name" value="PROKAR_LIPOPROTEIN"/>
    <property type="match status" value="1"/>
</dbReference>
<organism evidence="1 2">
    <name type="scientific">Coprobacter fastidiosus</name>
    <dbReference type="NCBI Taxonomy" id="1099853"/>
    <lineage>
        <taxon>Bacteria</taxon>
        <taxon>Pseudomonadati</taxon>
        <taxon>Bacteroidota</taxon>
        <taxon>Bacteroidia</taxon>
        <taxon>Bacteroidales</taxon>
        <taxon>Barnesiellaceae</taxon>
        <taxon>Coprobacter</taxon>
    </lineage>
</organism>
<reference evidence="1 2" key="1">
    <citation type="journal article" date="2018" name="Nat. Biotechnol.">
        <title>A standardized bacterial taxonomy based on genome phylogeny substantially revises the tree of life.</title>
        <authorList>
            <person name="Parks D.H."/>
            <person name="Chuvochina M."/>
            <person name="Waite D.W."/>
            <person name="Rinke C."/>
            <person name="Skarshewski A."/>
            <person name="Chaumeil P.A."/>
            <person name="Hugenholtz P."/>
        </authorList>
    </citation>
    <scope>NUCLEOTIDE SEQUENCE [LARGE SCALE GENOMIC DNA]</scope>
    <source>
        <strain evidence="1">UBA11482</strain>
    </source>
</reference>
<name>A0A354M0F3_9BACT</name>
<dbReference type="InterPro" id="IPR021440">
    <property type="entry name" value="DUF3089"/>
</dbReference>
<dbReference type="SUPFAM" id="SSF53474">
    <property type="entry name" value="alpha/beta-Hydrolases"/>
    <property type="match status" value="1"/>
</dbReference>
<dbReference type="InterPro" id="IPR029058">
    <property type="entry name" value="AB_hydrolase_fold"/>
</dbReference>
<proteinExistence type="predicted"/>
<dbReference type="Proteomes" id="UP000262954">
    <property type="component" value="Unassembled WGS sequence"/>
</dbReference>
<sequence length="319" mass="36488">MYKIIYTILLMTIWSACNSRHSDIENAYIPSEPDYTDNKMWYTNLNDTDSCGADVFYIVSTWEFDWYTNDGQICHYADPVNIKDHRDDMAIEISKIAQYMGQKNNFYAPYYRHITLNSWATCNEDTINRRYHTVSFNDVQKAFQYFINTNNNNRPFILAGFSQGGKSVVELIKTMPDDVKKRMVAAYVLGYKVTPQDTAECKNLRAAKDSLDLGVTICYNSVSDIKYIKPVISVPSAMCINPVNWKTDATPAILHDTITVTLSPEHNVLVLSGYSGSEYTPILGIINTGDFHGAEPWLYSECLAKNIQQRIKAYRKLYP</sequence>
<dbReference type="Pfam" id="PF11288">
    <property type="entry name" value="DUF3089"/>
    <property type="match status" value="1"/>
</dbReference>
<dbReference type="RefSeq" id="WP_122337472.1">
    <property type="nucleotide sequence ID" value="NZ_CAJKYL010000028.1"/>
</dbReference>
<dbReference type="EMBL" id="DNWC01000045">
    <property type="protein sequence ID" value="HBJ07992.1"/>
    <property type="molecule type" value="Genomic_DNA"/>
</dbReference>
<comment type="caution">
    <text evidence="1">The sequence shown here is derived from an EMBL/GenBank/DDBJ whole genome shotgun (WGS) entry which is preliminary data.</text>
</comment>
<evidence type="ECO:0000313" key="2">
    <source>
        <dbReference type="Proteomes" id="UP000262954"/>
    </source>
</evidence>